<feature type="region of interest" description="Disordered" evidence="6">
    <location>
        <begin position="310"/>
        <end position="365"/>
    </location>
</feature>
<evidence type="ECO:0000256" key="1">
    <source>
        <dbReference type="ARBA" id="ARBA00004141"/>
    </source>
</evidence>
<dbReference type="InterPro" id="IPR004710">
    <property type="entry name" value="Bilac:Na_transpt"/>
</dbReference>
<keyword evidence="3 7" id="KW-0812">Transmembrane</keyword>
<accession>A0A6U6EDQ9</accession>
<evidence type="ECO:0000313" key="8">
    <source>
        <dbReference type="EMBL" id="CAE2230635.1"/>
    </source>
</evidence>
<feature type="region of interest" description="Disordered" evidence="6">
    <location>
        <begin position="718"/>
        <end position="741"/>
    </location>
</feature>
<feature type="region of interest" description="Disordered" evidence="6">
    <location>
        <begin position="230"/>
        <end position="286"/>
    </location>
</feature>
<feature type="region of interest" description="Disordered" evidence="6">
    <location>
        <begin position="33"/>
        <end position="207"/>
    </location>
</feature>
<comment type="similarity">
    <text evidence="2">Belongs to the bile acid:sodium symporter (BASS) (TC 2.A.28) family.</text>
</comment>
<feature type="compositionally biased region" description="Low complexity" evidence="6">
    <location>
        <begin position="1031"/>
        <end position="1045"/>
    </location>
</feature>
<protein>
    <submittedName>
        <fullName evidence="11">Uncharacterized protein</fullName>
    </submittedName>
</protein>
<keyword evidence="4 7" id="KW-1133">Transmembrane helix</keyword>
<dbReference type="Pfam" id="PF01758">
    <property type="entry name" value="SBF"/>
    <property type="match status" value="1"/>
</dbReference>
<feature type="compositionally biased region" description="Low complexity" evidence="6">
    <location>
        <begin position="131"/>
        <end position="142"/>
    </location>
</feature>
<dbReference type="PANTHER" id="PTHR10361">
    <property type="entry name" value="SODIUM-BILE ACID COTRANSPORTER"/>
    <property type="match status" value="1"/>
</dbReference>
<evidence type="ECO:0000256" key="5">
    <source>
        <dbReference type="ARBA" id="ARBA00023136"/>
    </source>
</evidence>
<organism evidence="11">
    <name type="scientific">Odontella aurita</name>
    <dbReference type="NCBI Taxonomy" id="265563"/>
    <lineage>
        <taxon>Eukaryota</taxon>
        <taxon>Sar</taxon>
        <taxon>Stramenopiles</taxon>
        <taxon>Ochrophyta</taxon>
        <taxon>Bacillariophyta</taxon>
        <taxon>Mediophyceae</taxon>
        <taxon>Biddulphiophycidae</taxon>
        <taxon>Eupodiscales</taxon>
        <taxon>Odontellaceae</taxon>
        <taxon>Odontella</taxon>
    </lineage>
</organism>
<feature type="transmembrane region" description="Helical" evidence="7">
    <location>
        <begin position="548"/>
        <end position="567"/>
    </location>
</feature>
<dbReference type="Gene3D" id="1.20.1530.20">
    <property type="match status" value="1"/>
</dbReference>
<evidence type="ECO:0000313" key="9">
    <source>
        <dbReference type="EMBL" id="CAE2230638.1"/>
    </source>
</evidence>
<feature type="transmembrane region" description="Helical" evidence="7">
    <location>
        <begin position="512"/>
        <end position="536"/>
    </location>
</feature>
<sequence>MVYHIEMDAVVSAEAAAEAVERAFVSFGAKDAAMPPAAEGGGDGDAYHPATDDEDDDADVADDASRAAAADQGLQTAAERRSAAESVRGGEESGDAMRDTNGGAGGTAAEAEAQGGVPVWTAGSDHDYDNGHGSSSSSASSSDETDGDTDRHAAADDEHRGHYSGPLHLLDEASPVAPSGTFSSGSSSGAAMNTGAEDYSRPLGGGHQVHEEALLPSWLLQNAARDSRKLRRRLQESDQEHNWTQDQKSRAARKRTRASASATASTSTFLPPWREDSDVPGGDNSDRLLLAEAGAAAAAETAGDHVFTGKAHDSTVSHSGSGDGSGGSDSNSKAVVSEPAATFPGVGGMPPITPSGHNPEASSLASTSGVGNLVAEITSYVLLFLLIFGMSATVDMRNLLRQLKNKFAIGTGVAMQFLVMPFLGFVAVTALKKHGFESHMGLTLLIVTASPGGSYSNWWCSTFNADLALSVAMTALSTLLSTVLLPANLMLYANAAYGLSGEGGGILSHVDWSSLFISLGVVIVAILSGLLASYKIHSRRFRRWSNRLGTFSGIALIVFSAAFSTGTGSSEASLWGQDWSFYVGVGLPCLVGLVVANFLSRLFRLKKPEVVTLSVECCYQNVGIATSAAMAMFDDPIQRAEALCVPLFYGFVEAAILGLYCVVSWKMGWTKAPADEKLCVVIGTTYEVAVGDVDEDTQMAEEGGDHDLRLDEMVVDEEDGLGSLPGSSRGNRSRAGTADSWGSRSSQLMAFLSPNRQRTRSADRFSDNDIAAAVTVTPAQTMQLAETTFAAPDSSAAPPSPPLSPSAATTPRSSNRARTGTEERVESHYSARWLGTIVAFFSRGGNRRRRHSSSRQAEAELAQDGGLEGRSNSVIKSSPDNDKKKDIQGRVGGALALAKSPNGKDHARDNGCCEDPNRSRTRTECTELTDASVFSDTPEVNVQTTGHWNGSLTKAIPEGAMAPSTAAVAAASASSSLGQPYGLTLPAPYPSPGREIALVLPPMTPPRLEREIPPPPHGAALEMTPSHDSDAGSVASVASESSTGSITRATSIMAGAMLPRRESRDTMSEGGGGGSKCSSRKSSFDDRIE</sequence>
<feature type="region of interest" description="Disordered" evidence="6">
    <location>
        <begin position="845"/>
        <end position="919"/>
    </location>
</feature>
<evidence type="ECO:0000256" key="2">
    <source>
        <dbReference type="ARBA" id="ARBA00006528"/>
    </source>
</evidence>
<evidence type="ECO:0000256" key="4">
    <source>
        <dbReference type="ARBA" id="ARBA00022989"/>
    </source>
</evidence>
<feature type="compositionally biased region" description="Low complexity" evidence="6">
    <location>
        <begin position="805"/>
        <end position="814"/>
    </location>
</feature>
<feature type="transmembrane region" description="Helical" evidence="7">
    <location>
        <begin position="642"/>
        <end position="665"/>
    </location>
</feature>
<feature type="transmembrane region" description="Helical" evidence="7">
    <location>
        <begin position="407"/>
        <end position="428"/>
    </location>
</feature>
<name>A0A6U6EDQ9_9STRA</name>
<evidence type="ECO:0000313" key="11">
    <source>
        <dbReference type="EMBL" id="CAE2230643.1"/>
    </source>
</evidence>
<dbReference type="GO" id="GO:0016020">
    <property type="term" value="C:membrane"/>
    <property type="evidence" value="ECO:0007669"/>
    <property type="project" value="UniProtKB-SubCell"/>
</dbReference>
<feature type="region of interest" description="Disordered" evidence="6">
    <location>
        <begin position="1012"/>
        <end position="1089"/>
    </location>
</feature>
<dbReference type="EMBL" id="HBKQ01017474">
    <property type="protein sequence ID" value="CAE2230643.1"/>
    <property type="molecule type" value="Transcribed_RNA"/>
</dbReference>
<reference evidence="11" key="1">
    <citation type="submission" date="2021-01" db="EMBL/GenBank/DDBJ databases">
        <authorList>
            <person name="Corre E."/>
            <person name="Pelletier E."/>
            <person name="Niang G."/>
            <person name="Scheremetjew M."/>
            <person name="Finn R."/>
            <person name="Kale V."/>
            <person name="Holt S."/>
            <person name="Cochrane G."/>
            <person name="Meng A."/>
            <person name="Brown T."/>
            <person name="Cohen L."/>
        </authorList>
    </citation>
    <scope>NUCLEOTIDE SEQUENCE</scope>
    <source>
        <strain evidence="11">Isolate 1302-5</strain>
    </source>
</reference>
<dbReference type="InterPro" id="IPR038770">
    <property type="entry name" value="Na+/solute_symporter_sf"/>
</dbReference>
<feature type="transmembrane region" description="Helical" evidence="7">
    <location>
        <begin position="467"/>
        <end position="492"/>
    </location>
</feature>
<evidence type="ECO:0000256" key="3">
    <source>
        <dbReference type="ARBA" id="ARBA00022692"/>
    </source>
</evidence>
<feature type="transmembrane region" description="Helical" evidence="7">
    <location>
        <begin position="579"/>
        <end position="599"/>
    </location>
</feature>
<feature type="transmembrane region" description="Helical" evidence="7">
    <location>
        <begin position="440"/>
        <end position="460"/>
    </location>
</feature>
<feature type="region of interest" description="Disordered" evidence="6">
    <location>
        <begin position="790"/>
        <end position="827"/>
    </location>
</feature>
<evidence type="ECO:0000256" key="6">
    <source>
        <dbReference type="SAM" id="MobiDB-lite"/>
    </source>
</evidence>
<feature type="compositionally biased region" description="Basic and acidic residues" evidence="6">
    <location>
        <begin position="148"/>
        <end position="161"/>
    </location>
</feature>
<feature type="compositionally biased region" description="Basic and acidic residues" evidence="6">
    <location>
        <begin position="78"/>
        <end position="98"/>
    </location>
</feature>
<feature type="compositionally biased region" description="Acidic residues" evidence="6">
    <location>
        <begin position="52"/>
        <end position="62"/>
    </location>
</feature>
<proteinExistence type="inferred from homology"/>
<keyword evidence="5 7" id="KW-0472">Membrane</keyword>
<feature type="compositionally biased region" description="Low complexity" evidence="6">
    <location>
        <begin position="66"/>
        <end position="77"/>
    </location>
</feature>
<feature type="compositionally biased region" description="Low complexity" evidence="6">
    <location>
        <begin position="179"/>
        <end position="189"/>
    </location>
</feature>
<dbReference type="InterPro" id="IPR002657">
    <property type="entry name" value="BilAc:Na_symport/Acr3"/>
</dbReference>
<evidence type="ECO:0000256" key="7">
    <source>
        <dbReference type="SAM" id="Phobius"/>
    </source>
</evidence>
<feature type="compositionally biased region" description="Basic and acidic residues" evidence="6">
    <location>
        <begin position="879"/>
        <end position="888"/>
    </location>
</feature>
<dbReference type="EMBL" id="HBKQ01017471">
    <property type="protein sequence ID" value="CAE2230635.1"/>
    <property type="molecule type" value="Transcribed_RNA"/>
</dbReference>
<feature type="transmembrane region" description="Helical" evidence="7">
    <location>
        <begin position="377"/>
        <end position="395"/>
    </location>
</feature>
<feature type="compositionally biased region" description="Basic and acidic residues" evidence="6">
    <location>
        <begin position="233"/>
        <end position="249"/>
    </location>
</feature>
<dbReference type="AlphaFoldDB" id="A0A6U6EDQ9"/>
<dbReference type="PANTHER" id="PTHR10361:SF28">
    <property type="entry name" value="P3 PROTEIN-RELATED"/>
    <property type="match status" value="1"/>
</dbReference>
<dbReference type="EMBL" id="HBKQ01017472">
    <property type="protein sequence ID" value="CAE2230638.1"/>
    <property type="molecule type" value="Transcribed_RNA"/>
</dbReference>
<feature type="compositionally biased region" description="Low complexity" evidence="6">
    <location>
        <begin position="258"/>
        <end position="268"/>
    </location>
</feature>
<feature type="compositionally biased region" description="Low complexity" evidence="6">
    <location>
        <begin position="107"/>
        <end position="116"/>
    </location>
</feature>
<gene>
    <name evidence="8" type="ORF">OAUR00152_LOCUS11805</name>
    <name evidence="9" type="ORF">OAUR00152_LOCUS11806</name>
    <name evidence="10" type="ORF">OAUR00152_LOCUS11807</name>
    <name evidence="11" type="ORF">OAUR00152_LOCUS11808</name>
</gene>
<dbReference type="EMBL" id="HBKQ01017473">
    <property type="protein sequence ID" value="CAE2230640.1"/>
    <property type="molecule type" value="Transcribed_RNA"/>
</dbReference>
<feature type="compositionally biased region" description="Basic and acidic residues" evidence="6">
    <location>
        <begin position="902"/>
        <end position="919"/>
    </location>
</feature>
<comment type="subcellular location">
    <subcellularLocation>
        <location evidence="1">Membrane</location>
        <topology evidence="1">Multi-pass membrane protein</topology>
    </subcellularLocation>
</comment>
<evidence type="ECO:0000313" key="10">
    <source>
        <dbReference type="EMBL" id="CAE2230640.1"/>
    </source>
</evidence>